<evidence type="ECO:0000256" key="1">
    <source>
        <dbReference type="ARBA" id="ARBA00004225"/>
    </source>
</evidence>
<name>A0A0Q9X6M7_DROWI</name>
<keyword evidence="13" id="KW-1185">Reference proteome</keyword>
<dbReference type="STRING" id="7260.A0A0Q9X6M7"/>
<comment type="similarity">
    <text evidence="2 10">Belongs to the mitochondrial carrier (TC 2.A.29) family.</text>
</comment>
<dbReference type="GO" id="GO:0005289">
    <property type="term" value="F:high-affinity L-arginine transmembrane transporter activity"/>
    <property type="evidence" value="ECO:0007669"/>
    <property type="project" value="TreeGrafter"/>
</dbReference>
<feature type="transmembrane region" description="Helical" evidence="11">
    <location>
        <begin position="63"/>
        <end position="87"/>
    </location>
</feature>
<dbReference type="EMBL" id="CH964294">
    <property type="protein sequence ID" value="KRG00401.1"/>
    <property type="molecule type" value="Genomic_DNA"/>
</dbReference>
<dbReference type="GO" id="GO:0005314">
    <property type="term" value="F:high-affinity L-glutamate transmembrane transporter activity"/>
    <property type="evidence" value="ECO:0007669"/>
    <property type="project" value="EnsemblMetazoa"/>
</dbReference>
<dbReference type="InterPro" id="IPR050567">
    <property type="entry name" value="Mitochondrial_Carrier"/>
</dbReference>
<protein>
    <recommendedName>
        <fullName evidence="14">Mitochondrial basic amino acids transporter</fullName>
    </recommendedName>
</protein>
<dbReference type="Proteomes" id="UP000007798">
    <property type="component" value="Unassembled WGS sequence"/>
</dbReference>
<evidence type="ECO:0000256" key="10">
    <source>
        <dbReference type="RuleBase" id="RU000488"/>
    </source>
</evidence>
<dbReference type="InterPro" id="IPR023395">
    <property type="entry name" value="MCP_dom_sf"/>
</dbReference>
<keyword evidence="5" id="KW-0677">Repeat</keyword>
<feature type="repeat" description="Solcar" evidence="9">
    <location>
        <begin position="12"/>
        <end position="92"/>
    </location>
</feature>
<gene>
    <name evidence="12" type="primary">Dwil\GK28001</name>
    <name evidence="12" type="ORF">Dwil_GK28001</name>
</gene>
<feature type="repeat" description="Solcar" evidence="9">
    <location>
        <begin position="97"/>
        <end position="186"/>
    </location>
</feature>
<evidence type="ECO:0000256" key="2">
    <source>
        <dbReference type="ARBA" id="ARBA00006375"/>
    </source>
</evidence>
<feature type="repeat" description="Solcar" evidence="9">
    <location>
        <begin position="190"/>
        <end position="278"/>
    </location>
</feature>
<dbReference type="SUPFAM" id="SSF103506">
    <property type="entry name" value="Mitochondrial carrier"/>
    <property type="match status" value="1"/>
</dbReference>
<dbReference type="SMR" id="A0A0Q9X6M7"/>
<keyword evidence="4 9" id="KW-0812">Transmembrane</keyword>
<keyword evidence="3 10" id="KW-0813">Transport</keyword>
<evidence type="ECO:0000256" key="6">
    <source>
        <dbReference type="ARBA" id="ARBA00022989"/>
    </source>
</evidence>
<dbReference type="PRINTS" id="PR00926">
    <property type="entry name" value="MITOCARRIER"/>
</dbReference>
<dbReference type="InParanoid" id="A0A0Q9X6M7"/>
<dbReference type="InterPro" id="IPR002067">
    <property type="entry name" value="MCP"/>
</dbReference>
<evidence type="ECO:0000256" key="7">
    <source>
        <dbReference type="ARBA" id="ARBA00023128"/>
    </source>
</evidence>
<evidence type="ECO:0000256" key="8">
    <source>
        <dbReference type="ARBA" id="ARBA00023136"/>
    </source>
</evidence>
<accession>A0A0Q9X6M7</accession>
<evidence type="ECO:0000256" key="5">
    <source>
        <dbReference type="ARBA" id="ARBA00022737"/>
    </source>
</evidence>
<feature type="transmembrane region" description="Helical" evidence="11">
    <location>
        <begin position="194"/>
        <end position="214"/>
    </location>
</feature>
<reference evidence="12 13" key="1">
    <citation type="journal article" date="2007" name="Nature">
        <title>Evolution of genes and genomes on the Drosophila phylogeny.</title>
        <authorList>
            <consortium name="Drosophila 12 Genomes Consortium"/>
            <person name="Clark A.G."/>
            <person name="Eisen M.B."/>
            <person name="Smith D.R."/>
            <person name="Bergman C.M."/>
            <person name="Oliver B."/>
            <person name="Markow T.A."/>
            <person name="Kaufman T.C."/>
            <person name="Kellis M."/>
            <person name="Gelbart W."/>
            <person name="Iyer V.N."/>
            <person name="Pollard D.A."/>
            <person name="Sackton T.B."/>
            <person name="Larracuente A.M."/>
            <person name="Singh N.D."/>
            <person name="Abad J.P."/>
            <person name="Abt D.N."/>
            <person name="Adryan B."/>
            <person name="Aguade M."/>
            <person name="Akashi H."/>
            <person name="Anderson W.W."/>
            <person name="Aquadro C.F."/>
            <person name="Ardell D.H."/>
            <person name="Arguello R."/>
            <person name="Artieri C.G."/>
            <person name="Barbash D.A."/>
            <person name="Barker D."/>
            <person name="Barsanti P."/>
            <person name="Batterham P."/>
            <person name="Batzoglou S."/>
            <person name="Begun D."/>
            <person name="Bhutkar A."/>
            <person name="Blanco E."/>
            <person name="Bosak S.A."/>
            <person name="Bradley R.K."/>
            <person name="Brand A.D."/>
            <person name="Brent M.R."/>
            <person name="Brooks A.N."/>
            <person name="Brown R.H."/>
            <person name="Butlin R.K."/>
            <person name="Caggese C."/>
            <person name="Calvi B.R."/>
            <person name="Bernardo de Carvalho A."/>
            <person name="Caspi A."/>
            <person name="Castrezana S."/>
            <person name="Celniker S.E."/>
            <person name="Chang J.L."/>
            <person name="Chapple C."/>
            <person name="Chatterji S."/>
            <person name="Chinwalla A."/>
            <person name="Civetta A."/>
            <person name="Clifton S.W."/>
            <person name="Comeron J.M."/>
            <person name="Costello J.C."/>
            <person name="Coyne J.A."/>
            <person name="Daub J."/>
            <person name="David R.G."/>
            <person name="Delcher A.L."/>
            <person name="Delehaunty K."/>
            <person name="Do C.B."/>
            <person name="Ebling H."/>
            <person name="Edwards K."/>
            <person name="Eickbush T."/>
            <person name="Evans J.D."/>
            <person name="Filipski A."/>
            <person name="Findeiss S."/>
            <person name="Freyhult E."/>
            <person name="Fulton L."/>
            <person name="Fulton R."/>
            <person name="Garcia A.C."/>
            <person name="Gardiner A."/>
            <person name="Garfield D.A."/>
            <person name="Garvin B.E."/>
            <person name="Gibson G."/>
            <person name="Gilbert D."/>
            <person name="Gnerre S."/>
            <person name="Godfrey J."/>
            <person name="Good R."/>
            <person name="Gotea V."/>
            <person name="Gravely B."/>
            <person name="Greenberg A.J."/>
            <person name="Griffiths-Jones S."/>
            <person name="Gross S."/>
            <person name="Guigo R."/>
            <person name="Gustafson E.A."/>
            <person name="Haerty W."/>
            <person name="Hahn M.W."/>
            <person name="Halligan D.L."/>
            <person name="Halpern A.L."/>
            <person name="Halter G.M."/>
            <person name="Han M.V."/>
            <person name="Heger A."/>
            <person name="Hillier L."/>
            <person name="Hinrichs A.S."/>
            <person name="Holmes I."/>
            <person name="Hoskins R.A."/>
            <person name="Hubisz M.J."/>
            <person name="Hultmark D."/>
            <person name="Huntley M.A."/>
            <person name="Jaffe D.B."/>
            <person name="Jagadeeshan S."/>
            <person name="Jeck W.R."/>
            <person name="Johnson J."/>
            <person name="Jones C.D."/>
            <person name="Jordan W.C."/>
            <person name="Karpen G.H."/>
            <person name="Kataoka E."/>
            <person name="Keightley P.D."/>
            <person name="Kheradpour P."/>
            <person name="Kirkness E.F."/>
            <person name="Koerich L.B."/>
            <person name="Kristiansen K."/>
            <person name="Kudrna D."/>
            <person name="Kulathinal R.J."/>
            <person name="Kumar S."/>
            <person name="Kwok R."/>
            <person name="Lander E."/>
            <person name="Langley C.H."/>
            <person name="Lapoint R."/>
            <person name="Lazzaro B.P."/>
            <person name="Lee S.J."/>
            <person name="Levesque L."/>
            <person name="Li R."/>
            <person name="Lin C.F."/>
            <person name="Lin M.F."/>
            <person name="Lindblad-Toh K."/>
            <person name="Llopart A."/>
            <person name="Long M."/>
            <person name="Low L."/>
            <person name="Lozovsky E."/>
            <person name="Lu J."/>
            <person name="Luo M."/>
            <person name="Machado C.A."/>
            <person name="Makalowski W."/>
            <person name="Marzo M."/>
            <person name="Matsuda M."/>
            <person name="Matzkin L."/>
            <person name="McAllister B."/>
            <person name="McBride C.S."/>
            <person name="McKernan B."/>
            <person name="McKernan K."/>
            <person name="Mendez-Lago M."/>
            <person name="Minx P."/>
            <person name="Mollenhauer M.U."/>
            <person name="Montooth K."/>
            <person name="Mount S.M."/>
            <person name="Mu X."/>
            <person name="Myers E."/>
            <person name="Negre B."/>
            <person name="Newfeld S."/>
            <person name="Nielsen R."/>
            <person name="Noor M.A."/>
            <person name="O'Grady P."/>
            <person name="Pachter L."/>
            <person name="Papaceit M."/>
            <person name="Parisi M.J."/>
            <person name="Parisi M."/>
            <person name="Parts L."/>
            <person name="Pedersen J.S."/>
            <person name="Pesole G."/>
            <person name="Phillippy A.M."/>
            <person name="Ponting C.P."/>
            <person name="Pop M."/>
            <person name="Porcelli D."/>
            <person name="Powell J.R."/>
            <person name="Prohaska S."/>
            <person name="Pruitt K."/>
            <person name="Puig M."/>
            <person name="Quesneville H."/>
            <person name="Ram K.R."/>
            <person name="Rand D."/>
            <person name="Rasmussen M.D."/>
            <person name="Reed L.K."/>
            <person name="Reenan R."/>
            <person name="Reily A."/>
            <person name="Remington K.A."/>
            <person name="Rieger T.T."/>
            <person name="Ritchie M.G."/>
            <person name="Robin C."/>
            <person name="Rogers Y.H."/>
            <person name="Rohde C."/>
            <person name="Rozas J."/>
            <person name="Rubenfield M.J."/>
            <person name="Ruiz A."/>
            <person name="Russo S."/>
            <person name="Salzberg S.L."/>
            <person name="Sanchez-Gracia A."/>
            <person name="Saranga D.J."/>
            <person name="Sato H."/>
            <person name="Schaeffer S.W."/>
            <person name="Schatz M.C."/>
            <person name="Schlenke T."/>
            <person name="Schwartz R."/>
            <person name="Segarra C."/>
            <person name="Singh R.S."/>
            <person name="Sirot L."/>
            <person name="Sirota M."/>
            <person name="Sisneros N.B."/>
            <person name="Smith C.D."/>
            <person name="Smith T.F."/>
            <person name="Spieth J."/>
            <person name="Stage D.E."/>
            <person name="Stark A."/>
            <person name="Stephan W."/>
            <person name="Strausberg R.L."/>
            <person name="Strempel S."/>
            <person name="Sturgill D."/>
            <person name="Sutton G."/>
            <person name="Sutton G.G."/>
            <person name="Tao W."/>
            <person name="Teichmann S."/>
            <person name="Tobari Y.N."/>
            <person name="Tomimura Y."/>
            <person name="Tsolas J.M."/>
            <person name="Valente V.L."/>
            <person name="Venter E."/>
            <person name="Venter J.C."/>
            <person name="Vicario S."/>
            <person name="Vieira F.G."/>
            <person name="Vilella A.J."/>
            <person name="Villasante A."/>
            <person name="Walenz B."/>
            <person name="Wang J."/>
            <person name="Wasserman M."/>
            <person name="Watts T."/>
            <person name="Wilson D."/>
            <person name="Wilson R.K."/>
            <person name="Wing R.A."/>
            <person name="Wolfner M.F."/>
            <person name="Wong A."/>
            <person name="Wong G.K."/>
            <person name="Wu C.I."/>
            <person name="Wu G."/>
            <person name="Yamamoto D."/>
            <person name="Yang H.P."/>
            <person name="Yang S.P."/>
            <person name="Yorke J.A."/>
            <person name="Yoshida K."/>
            <person name="Zdobnov E."/>
            <person name="Zhang P."/>
            <person name="Zhang Y."/>
            <person name="Zimin A.V."/>
            <person name="Baldwin J."/>
            <person name="Abdouelleil A."/>
            <person name="Abdulkadir J."/>
            <person name="Abebe A."/>
            <person name="Abera B."/>
            <person name="Abreu J."/>
            <person name="Acer S.C."/>
            <person name="Aftuck L."/>
            <person name="Alexander A."/>
            <person name="An P."/>
            <person name="Anderson E."/>
            <person name="Anderson S."/>
            <person name="Arachi H."/>
            <person name="Azer M."/>
            <person name="Bachantsang P."/>
            <person name="Barry A."/>
            <person name="Bayul T."/>
            <person name="Berlin A."/>
            <person name="Bessette D."/>
            <person name="Bloom T."/>
            <person name="Blye J."/>
            <person name="Boguslavskiy L."/>
            <person name="Bonnet C."/>
            <person name="Boukhgalter B."/>
            <person name="Bourzgui I."/>
            <person name="Brown A."/>
            <person name="Cahill P."/>
            <person name="Channer S."/>
            <person name="Cheshatsang Y."/>
            <person name="Chuda L."/>
            <person name="Citroen M."/>
            <person name="Collymore A."/>
            <person name="Cooke P."/>
            <person name="Costello M."/>
            <person name="D'Aco K."/>
            <person name="Daza R."/>
            <person name="De Haan G."/>
            <person name="DeGray S."/>
            <person name="DeMaso C."/>
            <person name="Dhargay N."/>
            <person name="Dooley K."/>
            <person name="Dooley E."/>
            <person name="Doricent M."/>
            <person name="Dorje P."/>
            <person name="Dorjee K."/>
            <person name="Dupes A."/>
            <person name="Elong R."/>
            <person name="Falk J."/>
            <person name="Farina A."/>
            <person name="Faro S."/>
            <person name="Ferguson D."/>
            <person name="Fisher S."/>
            <person name="Foley C.D."/>
            <person name="Franke A."/>
            <person name="Friedrich D."/>
            <person name="Gadbois L."/>
            <person name="Gearin G."/>
            <person name="Gearin C.R."/>
            <person name="Giannoukos G."/>
            <person name="Goode T."/>
            <person name="Graham J."/>
            <person name="Grandbois E."/>
            <person name="Grewal S."/>
            <person name="Gyaltsen K."/>
            <person name="Hafez N."/>
            <person name="Hagos B."/>
            <person name="Hall J."/>
            <person name="Henson C."/>
            <person name="Hollinger A."/>
            <person name="Honan T."/>
            <person name="Huard M.D."/>
            <person name="Hughes L."/>
            <person name="Hurhula B."/>
            <person name="Husby M.E."/>
            <person name="Kamat A."/>
            <person name="Kanga B."/>
            <person name="Kashin S."/>
            <person name="Khazanovich D."/>
            <person name="Kisner P."/>
            <person name="Lance K."/>
            <person name="Lara M."/>
            <person name="Lee W."/>
            <person name="Lennon N."/>
            <person name="Letendre F."/>
            <person name="LeVine R."/>
            <person name="Lipovsky A."/>
            <person name="Liu X."/>
            <person name="Liu J."/>
            <person name="Liu S."/>
            <person name="Lokyitsang T."/>
            <person name="Lokyitsang Y."/>
            <person name="Lubonja R."/>
            <person name="Lui A."/>
            <person name="MacDonald P."/>
            <person name="Magnisalis V."/>
            <person name="Maru K."/>
            <person name="Matthews C."/>
            <person name="McCusker W."/>
            <person name="McDonough S."/>
            <person name="Mehta T."/>
            <person name="Meldrim J."/>
            <person name="Meneus L."/>
            <person name="Mihai O."/>
            <person name="Mihalev A."/>
            <person name="Mihova T."/>
            <person name="Mittelman R."/>
            <person name="Mlenga V."/>
            <person name="Montmayeur A."/>
            <person name="Mulrain L."/>
            <person name="Navidi A."/>
            <person name="Naylor J."/>
            <person name="Negash T."/>
            <person name="Nguyen T."/>
            <person name="Nguyen N."/>
            <person name="Nicol R."/>
            <person name="Norbu C."/>
            <person name="Norbu N."/>
            <person name="Novod N."/>
            <person name="O'Neill B."/>
            <person name="Osman S."/>
            <person name="Markiewicz E."/>
            <person name="Oyono O.L."/>
            <person name="Patti C."/>
            <person name="Phunkhang P."/>
            <person name="Pierre F."/>
            <person name="Priest M."/>
            <person name="Raghuraman S."/>
            <person name="Rege F."/>
            <person name="Reyes R."/>
            <person name="Rise C."/>
            <person name="Rogov P."/>
            <person name="Ross K."/>
            <person name="Ryan E."/>
            <person name="Settipalli S."/>
            <person name="Shea T."/>
            <person name="Sherpa N."/>
            <person name="Shi L."/>
            <person name="Shih D."/>
            <person name="Sparrow T."/>
            <person name="Spaulding J."/>
            <person name="Stalker J."/>
            <person name="Stange-Thomann N."/>
            <person name="Stavropoulos S."/>
            <person name="Stone C."/>
            <person name="Strader C."/>
            <person name="Tesfaye S."/>
            <person name="Thomson T."/>
            <person name="Thoulutsang Y."/>
            <person name="Thoulutsang D."/>
            <person name="Topham K."/>
            <person name="Topping I."/>
            <person name="Tsamla T."/>
            <person name="Vassiliev H."/>
            <person name="Vo A."/>
            <person name="Wangchuk T."/>
            <person name="Wangdi T."/>
            <person name="Weiand M."/>
            <person name="Wilkinson J."/>
            <person name="Wilson A."/>
            <person name="Yadav S."/>
            <person name="Young G."/>
            <person name="Yu Q."/>
            <person name="Zembek L."/>
            <person name="Zhong D."/>
            <person name="Zimmer A."/>
            <person name="Zwirko Z."/>
            <person name="Jaffe D.B."/>
            <person name="Alvarez P."/>
            <person name="Brockman W."/>
            <person name="Butler J."/>
            <person name="Chin C."/>
            <person name="Gnerre S."/>
            <person name="Grabherr M."/>
            <person name="Kleber M."/>
            <person name="Mauceli E."/>
            <person name="MacCallum I."/>
        </authorList>
    </citation>
    <scope>NUCLEOTIDE SEQUENCE [LARGE SCALE GENOMIC DNA]</scope>
    <source>
        <strain evidence="13">Tucson 14030-0811.24</strain>
    </source>
</reference>
<sequence>MPPQPIVEWCYLKSVKYGAAGVLVGHPLDTVKVHLQTDDPKHPKYNGTFHCLKTILLKDNIQGLYRGISSPMMGIGLVNAIVFGVYGNVQRLSEKPNELITHFWAGSIAGIAQGFVCSPMELAKTRLQLASQIDHGMMFKGPVACLKHIVKTEGLKGAFKGLTATILRDIPGFSCYFVSYEFIMRQRKQPSIPYTLLAGGCAGMASWLACYPIDVIKTHMQSDSLGNLAKYNGFVDCAIKGYGKEGIHFFFRGLSSTLIRAFPMNAACFFVVSWVLDFFNSKGVDMVVNPDKSLNIVNLENTNLGLQTCSSSPIDKLVRKIITNNNLEPSYDLQLTSDEVLRCSVKSYTNTTSQIDSERFTEKTK</sequence>
<evidence type="ECO:0000313" key="12">
    <source>
        <dbReference type="EMBL" id="KRG00401.1"/>
    </source>
</evidence>
<dbReference type="PANTHER" id="PTHR45624:SF61">
    <property type="entry name" value="MITOCHONDRIAL BASIC AMINO ACIDS TRANSPORTER"/>
    <property type="match status" value="1"/>
</dbReference>
<proteinExistence type="inferred from homology"/>
<evidence type="ECO:0000256" key="9">
    <source>
        <dbReference type="PROSITE-ProRule" id="PRU00282"/>
    </source>
</evidence>
<feature type="transmembrane region" description="Helical" evidence="11">
    <location>
        <begin position="99"/>
        <end position="117"/>
    </location>
</feature>
<dbReference type="GO" id="GO:1990575">
    <property type="term" value="P:mitochondrial L-ornithine transmembrane transport"/>
    <property type="evidence" value="ECO:0007669"/>
    <property type="project" value="TreeGrafter"/>
</dbReference>
<dbReference type="FunCoup" id="A0A0Q9X6M7">
    <property type="interactions" value="65"/>
</dbReference>
<dbReference type="AlphaFoldDB" id="A0A0Q9X6M7"/>
<comment type="subcellular location">
    <subcellularLocation>
        <location evidence="1">Mitochondrion membrane</location>
        <topology evidence="1">Multi-pass membrane protein</topology>
    </subcellularLocation>
</comment>
<keyword evidence="7" id="KW-0496">Mitochondrion</keyword>
<feature type="transmembrane region" description="Helical" evidence="11">
    <location>
        <begin position="258"/>
        <end position="276"/>
    </location>
</feature>
<dbReference type="PANTHER" id="PTHR45624">
    <property type="entry name" value="MITOCHONDRIAL BASIC AMINO ACIDS TRANSPORTER-RELATED"/>
    <property type="match status" value="1"/>
</dbReference>
<evidence type="ECO:0000313" key="13">
    <source>
        <dbReference type="Proteomes" id="UP000007798"/>
    </source>
</evidence>
<evidence type="ECO:0000256" key="11">
    <source>
        <dbReference type="SAM" id="Phobius"/>
    </source>
</evidence>
<dbReference type="GO" id="GO:0031966">
    <property type="term" value="C:mitochondrial membrane"/>
    <property type="evidence" value="ECO:0007669"/>
    <property type="project" value="UniProtKB-SubCell"/>
</dbReference>
<evidence type="ECO:0000256" key="4">
    <source>
        <dbReference type="ARBA" id="ARBA00022692"/>
    </source>
</evidence>
<dbReference type="FunFam" id="1.50.40.10:FF:000122">
    <property type="entry name" value="Uncharacterized protein, isoform A"/>
    <property type="match status" value="1"/>
</dbReference>
<dbReference type="FunFam" id="1.50.40.10:FF:000087">
    <property type="entry name" value="SLC (SoLute Carrier) homolog"/>
    <property type="match status" value="1"/>
</dbReference>
<dbReference type="OrthoDB" id="193856at2759"/>
<dbReference type="Pfam" id="PF00153">
    <property type="entry name" value="Mito_carr"/>
    <property type="match status" value="3"/>
</dbReference>
<evidence type="ECO:0000256" key="3">
    <source>
        <dbReference type="ARBA" id="ARBA00022448"/>
    </source>
</evidence>
<dbReference type="Gene3D" id="1.50.40.10">
    <property type="entry name" value="Mitochondrial carrier domain"/>
    <property type="match status" value="1"/>
</dbReference>
<dbReference type="InterPro" id="IPR018108">
    <property type="entry name" value="MCP_transmembrane"/>
</dbReference>
<keyword evidence="6 11" id="KW-1133">Transmembrane helix</keyword>
<organism evidence="12 13">
    <name type="scientific">Drosophila willistoni</name>
    <name type="common">Fruit fly</name>
    <dbReference type="NCBI Taxonomy" id="7260"/>
    <lineage>
        <taxon>Eukaryota</taxon>
        <taxon>Metazoa</taxon>
        <taxon>Ecdysozoa</taxon>
        <taxon>Arthropoda</taxon>
        <taxon>Hexapoda</taxon>
        <taxon>Insecta</taxon>
        <taxon>Pterygota</taxon>
        <taxon>Neoptera</taxon>
        <taxon>Endopterygota</taxon>
        <taxon>Diptera</taxon>
        <taxon>Brachycera</taxon>
        <taxon>Muscomorpha</taxon>
        <taxon>Ephydroidea</taxon>
        <taxon>Drosophilidae</taxon>
        <taxon>Drosophila</taxon>
        <taxon>Sophophora</taxon>
    </lineage>
</organism>
<keyword evidence="8 9" id="KW-0472">Membrane</keyword>
<evidence type="ECO:0008006" key="14">
    <source>
        <dbReference type="Google" id="ProtNLM"/>
    </source>
</evidence>
<dbReference type="PROSITE" id="PS50920">
    <property type="entry name" value="SOLCAR"/>
    <property type="match status" value="3"/>
</dbReference>